<dbReference type="EMBL" id="SACS01000002">
    <property type="protein sequence ID" value="RVU41343.1"/>
    <property type="molecule type" value="Genomic_DNA"/>
</dbReference>
<keyword evidence="1" id="KW-0521">NADP</keyword>
<gene>
    <name evidence="2" type="ORF">EOE67_03860</name>
</gene>
<dbReference type="GO" id="GO:0003995">
    <property type="term" value="F:acyl-CoA dehydrogenase activity"/>
    <property type="evidence" value="ECO:0007669"/>
    <property type="project" value="InterPro"/>
</dbReference>
<dbReference type="OrthoDB" id="580775at2"/>
<evidence type="ECO:0000313" key="2">
    <source>
        <dbReference type="EMBL" id="RVU41343.1"/>
    </source>
</evidence>
<dbReference type="InterPro" id="IPR008670">
    <property type="entry name" value="CoA_reduct_LuxC"/>
</dbReference>
<evidence type="ECO:0000256" key="1">
    <source>
        <dbReference type="ARBA" id="ARBA00022857"/>
    </source>
</evidence>
<protein>
    <submittedName>
        <fullName evidence="2">Acyl-CoA reductase</fullName>
    </submittedName>
</protein>
<keyword evidence="3" id="KW-1185">Reference proteome</keyword>
<dbReference type="Pfam" id="PF05893">
    <property type="entry name" value="LuxC"/>
    <property type="match status" value="1"/>
</dbReference>
<dbReference type="GO" id="GO:0008218">
    <property type="term" value="P:bioluminescence"/>
    <property type="evidence" value="ECO:0007669"/>
    <property type="project" value="InterPro"/>
</dbReference>
<proteinExistence type="predicted"/>
<dbReference type="RefSeq" id="WP_127697720.1">
    <property type="nucleotide sequence ID" value="NZ_SACS01000002.1"/>
</dbReference>
<comment type="caution">
    <text evidence="2">The sequence shown here is derived from an EMBL/GenBank/DDBJ whole genome shotgun (WGS) entry which is preliminary data.</text>
</comment>
<dbReference type="Proteomes" id="UP000283077">
    <property type="component" value="Unassembled WGS sequence"/>
</dbReference>
<sequence length="391" mass="43747">MSFTVLNPATETAVLRIPFAPEDFAYCQALSEALLKDPQSRDYPDLIALGFWLRQANLKPLLAQYQQTDFFRHPLGLVFHSAPANVDSLFVYSGILSLLCGNQNVIRLSSRSGGSTAILIDKLRYLASEFPAQNARFQLIQCSYDSPQLTALIAEVDSRVLWGSDQAIQAQRQLVMPAHARELSFGHKFSLCLLDAEALLKADETQFQQLLQLFYRDQLTFSQQGCSSAKAVLWLGDTAQVQQAQLRFWPAFTGLVAQKQPLNASEQYQALANAQQLIMSSETQLTLTQQQTISRIKVTQLEPIFTQQHQGCGLFLELPLTDLQLLNPMLTQAHQTLTVWGVDAMQLKNWLSSVHTGLDRVMPVGQALSFSPDWDGVNLIEQFSRKVVCLL</sequence>
<reference evidence="2 3" key="1">
    <citation type="submission" date="2019-01" db="EMBL/GenBank/DDBJ databases">
        <authorList>
            <person name="Chen W.-M."/>
        </authorList>
    </citation>
    <scope>NUCLEOTIDE SEQUENCE [LARGE SCALE GENOMIC DNA]</scope>
    <source>
        <strain evidence="2 3">KYPC3</strain>
    </source>
</reference>
<dbReference type="SUPFAM" id="SSF53720">
    <property type="entry name" value="ALDH-like"/>
    <property type="match status" value="1"/>
</dbReference>
<organism evidence="2 3">
    <name type="scientific">Rheinheimera riviphila</name>
    <dbReference type="NCBI Taxonomy" id="1834037"/>
    <lineage>
        <taxon>Bacteria</taxon>
        <taxon>Pseudomonadati</taxon>
        <taxon>Pseudomonadota</taxon>
        <taxon>Gammaproteobacteria</taxon>
        <taxon>Chromatiales</taxon>
        <taxon>Chromatiaceae</taxon>
        <taxon>Rheinheimera</taxon>
    </lineage>
</organism>
<accession>A0A437R3N5</accession>
<name>A0A437R3N5_9GAMM</name>
<dbReference type="InterPro" id="IPR016161">
    <property type="entry name" value="Ald_DH/histidinol_DH"/>
</dbReference>
<dbReference type="AlphaFoldDB" id="A0A437R3N5"/>
<evidence type="ECO:0000313" key="3">
    <source>
        <dbReference type="Proteomes" id="UP000283077"/>
    </source>
</evidence>